<dbReference type="InterPro" id="IPR001586">
    <property type="entry name" value="Beta-lactam_class-C_AS"/>
</dbReference>
<dbReference type="EMBL" id="CP003364">
    <property type="protein sequence ID" value="AGA28305.1"/>
    <property type="molecule type" value="Genomic_DNA"/>
</dbReference>
<evidence type="ECO:0000259" key="7">
    <source>
        <dbReference type="Pfam" id="PF00144"/>
    </source>
</evidence>
<reference evidence="8 9" key="1">
    <citation type="submission" date="2012-02" db="EMBL/GenBank/DDBJ databases">
        <title>Complete sequence of chromosome of Singulisphaera acidiphila DSM 18658.</title>
        <authorList>
            <consortium name="US DOE Joint Genome Institute (JGI-PGF)"/>
            <person name="Lucas S."/>
            <person name="Copeland A."/>
            <person name="Lapidus A."/>
            <person name="Glavina del Rio T."/>
            <person name="Dalin E."/>
            <person name="Tice H."/>
            <person name="Bruce D."/>
            <person name="Goodwin L."/>
            <person name="Pitluck S."/>
            <person name="Peters L."/>
            <person name="Ovchinnikova G."/>
            <person name="Chertkov O."/>
            <person name="Kyrpides N."/>
            <person name="Mavromatis K."/>
            <person name="Ivanova N."/>
            <person name="Brettin T."/>
            <person name="Detter J.C."/>
            <person name="Han C."/>
            <person name="Larimer F."/>
            <person name="Land M."/>
            <person name="Hauser L."/>
            <person name="Markowitz V."/>
            <person name="Cheng J.-F."/>
            <person name="Hugenholtz P."/>
            <person name="Woyke T."/>
            <person name="Wu D."/>
            <person name="Tindall B."/>
            <person name="Pomrenke H."/>
            <person name="Brambilla E."/>
            <person name="Klenk H.-P."/>
            <person name="Eisen J.A."/>
        </authorList>
    </citation>
    <scope>NUCLEOTIDE SEQUENCE [LARGE SCALE GENOMIC DNA]</scope>
    <source>
        <strain evidence="9">ATCC BAA-1392 / DSM 18658 / VKM B-2454 / MOB10</strain>
    </source>
</reference>
<evidence type="ECO:0000256" key="4">
    <source>
        <dbReference type="ARBA" id="ARBA00023251"/>
    </source>
</evidence>
<organism evidence="8 9">
    <name type="scientific">Singulisphaera acidiphila (strain ATCC BAA-1392 / DSM 18658 / VKM B-2454 / MOB10)</name>
    <dbReference type="NCBI Taxonomy" id="886293"/>
    <lineage>
        <taxon>Bacteria</taxon>
        <taxon>Pseudomonadati</taxon>
        <taxon>Planctomycetota</taxon>
        <taxon>Planctomycetia</taxon>
        <taxon>Isosphaerales</taxon>
        <taxon>Isosphaeraceae</taxon>
        <taxon>Singulisphaera</taxon>
    </lineage>
</organism>
<evidence type="ECO:0000256" key="1">
    <source>
        <dbReference type="ARBA" id="ARBA00001526"/>
    </source>
</evidence>
<evidence type="ECO:0000256" key="2">
    <source>
        <dbReference type="ARBA" id="ARBA00007840"/>
    </source>
</evidence>
<dbReference type="HOGENOM" id="CLU_020027_7_0_0"/>
<dbReference type="eggNOG" id="COG1680">
    <property type="taxonomic scope" value="Bacteria"/>
</dbReference>
<dbReference type="Gene3D" id="3.40.710.10">
    <property type="entry name" value="DD-peptidase/beta-lactamase superfamily"/>
    <property type="match status" value="1"/>
</dbReference>
<accession>L0DHH7</accession>
<dbReference type="PANTHER" id="PTHR46825">
    <property type="entry name" value="D-ALANYL-D-ALANINE-CARBOXYPEPTIDASE/ENDOPEPTIDASE AMPH"/>
    <property type="match status" value="1"/>
</dbReference>
<dbReference type="GO" id="GO:0008800">
    <property type="term" value="F:beta-lactamase activity"/>
    <property type="evidence" value="ECO:0007669"/>
    <property type="project" value="UniProtKB-UniRule"/>
</dbReference>
<dbReference type="SUPFAM" id="SSF56601">
    <property type="entry name" value="beta-lactamase/transpeptidase-like"/>
    <property type="match status" value="1"/>
</dbReference>
<dbReference type="STRING" id="886293.Sinac_4090"/>
<keyword evidence="3 5" id="KW-0378">Hydrolase</keyword>
<evidence type="ECO:0000256" key="6">
    <source>
        <dbReference type="SAM" id="Phobius"/>
    </source>
</evidence>
<evidence type="ECO:0000256" key="3">
    <source>
        <dbReference type="ARBA" id="ARBA00022801"/>
    </source>
</evidence>
<comment type="similarity">
    <text evidence="2 5">Belongs to the class-C beta-lactamase family.</text>
</comment>
<keyword evidence="6" id="KW-0812">Transmembrane</keyword>
<name>L0DHH7_SINAD</name>
<dbReference type="PROSITE" id="PS00336">
    <property type="entry name" value="BETA_LACTAMASE_C"/>
    <property type="match status" value="1"/>
</dbReference>
<dbReference type="KEGG" id="saci:Sinac_4090"/>
<keyword evidence="6" id="KW-1133">Transmembrane helix</keyword>
<dbReference type="PANTHER" id="PTHR46825:SF8">
    <property type="entry name" value="BETA-LACTAMASE-RELATED"/>
    <property type="match status" value="1"/>
</dbReference>
<keyword evidence="4 5" id="KW-0046">Antibiotic resistance</keyword>
<sequence length="491" mass="53819">MNNLLPLFVVGCGLWLSFLGVWGRLSTFRTGSGAGSAGEPTSRASAAVTVKAKVPTSLRIKQIGGLFWFCMGIATLWFSGIRDPRTRPNSWTLASVGLFWVVIGVWEFLTTVPRRVRRQLLSEENGRLAEIVTQHVEQAFPEGHVGLVVGAIAKDEEILLGFGARQVRGSQPPDADTVFEIGSISKAFTGILLAQRIESGELELDDRIAELLPEGWSLSEPAREITLRHCTTHTSGFPRLPANLLGISDVFHMLLGGDPYRDYSEEEFRNALATVKLTCDPGTEWGYSNFAAGLLGFVLATQNGTDYETLVTSKICQPLGMHRTTITNDDWLREHMPANYRFVLNLGPASFGLKSDEWQLPNHLAGAGAIRSTGRDMMTFLKANMGLIPTPIDAAIQRSHQVLFQERADRAMGMNWIRSFESAISQNIIWHNGGTGGFRTYLGFTEDHQYGVFVLSNTAIVGVDALAAGILKTLVRDQGPVSLPQSMATPR</sequence>
<dbReference type="Pfam" id="PF00144">
    <property type="entry name" value="Beta-lactamase"/>
    <property type="match status" value="1"/>
</dbReference>
<dbReference type="InterPro" id="IPR001466">
    <property type="entry name" value="Beta-lactam-related"/>
</dbReference>
<dbReference type="GO" id="GO:0030288">
    <property type="term" value="C:outer membrane-bounded periplasmic space"/>
    <property type="evidence" value="ECO:0007669"/>
    <property type="project" value="InterPro"/>
</dbReference>
<dbReference type="RefSeq" id="WP_015247434.1">
    <property type="nucleotide sequence ID" value="NC_019892.1"/>
</dbReference>
<comment type="catalytic activity">
    <reaction evidence="1 5">
        <text>a beta-lactam + H2O = a substituted beta-amino acid</text>
        <dbReference type="Rhea" id="RHEA:20401"/>
        <dbReference type="ChEBI" id="CHEBI:15377"/>
        <dbReference type="ChEBI" id="CHEBI:35627"/>
        <dbReference type="ChEBI" id="CHEBI:140347"/>
        <dbReference type="EC" id="3.5.2.6"/>
    </reaction>
</comment>
<evidence type="ECO:0000313" key="8">
    <source>
        <dbReference type="EMBL" id="AGA28305.1"/>
    </source>
</evidence>
<dbReference type="OrthoDB" id="9803467at2"/>
<dbReference type="EC" id="3.5.2.6" evidence="5"/>
<proteinExistence type="inferred from homology"/>
<evidence type="ECO:0000313" key="9">
    <source>
        <dbReference type="Proteomes" id="UP000010798"/>
    </source>
</evidence>
<feature type="domain" description="Beta-lactamase-related" evidence="7">
    <location>
        <begin position="136"/>
        <end position="460"/>
    </location>
</feature>
<feature type="transmembrane region" description="Helical" evidence="6">
    <location>
        <begin position="61"/>
        <end position="79"/>
    </location>
</feature>
<feature type="transmembrane region" description="Helical" evidence="6">
    <location>
        <begin position="91"/>
        <end position="109"/>
    </location>
</feature>
<dbReference type="GO" id="GO:0046677">
    <property type="term" value="P:response to antibiotic"/>
    <property type="evidence" value="ECO:0007669"/>
    <property type="project" value="UniProtKB-UniRule"/>
</dbReference>
<evidence type="ECO:0000256" key="5">
    <source>
        <dbReference type="RuleBase" id="RU361140"/>
    </source>
</evidence>
<protein>
    <recommendedName>
        <fullName evidence="5">Beta-lactamase</fullName>
        <ecNumber evidence="5">3.5.2.6</ecNumber>
    </recommendedName>
</protein>
<dbReference type="InterPro" id="IPR012338">
    <property type="entry name" value="Beta-lactam/transpept-like"/>
</dbReference>
<dbReference type="GO" id="GO:0017001">
    <property type="term" value="P:antibiotic catabolic process"/>
    <property type="evidence" value="ECO:0007669"/>
    <property type="project" value="InterPro"/>
</dbReference>
<keyword evidence="6" id="KW-0472">Membrane</keyword>
<dbReference type="AlphaFoldDB" id="L0DHH7"/>
<dbReference type="InterPro" id="IPR050491">
    <property type="entry name" value="AmpC-like"/>
</dbReference>
<keyword evidence="9" id="KW-1185">Reference proteome</keyword>
<gene>
    <name evidence="8" type="ordered locus">Sinac_4090</name>
</gene>
<dbReference type="Proteomes" id="UP000010798">
    <property type="component" value="Chromosome"/>
</dbReference>